<proteinExistence type="predicted"/>
<dbReference type="Proteomes" id="UP000004994">
    <property type="component" value="Chromosome 11"/>
</dbReference>
<reference evidence="1" key="1">
    <citation type="journal article" date="2012" name="Nature">
        <title>The tomato genome sequence provides insights into fleshy fruit evolution.</title>
        <authorList>
            <consortium name="Tomato Genome Consortium"/>
        </authorList>
    </citation>
    <scope>NUCLEOTIDE SEQUENCE [LARGE SCALE GENOMIC DNA]</scope>
    <source>
        <strain evidence="1">cv. Heinz 1706</strain>
    </source>
</reference>
<dbReference type="PaxDb" id="4081-Solyc11g018630.1.1"/>
<organism evidence="1">
    <name type="scientific">Solanum lycopersicum</name>
    <name type="common">Tomato</name>
    <name type="synonym">Lycopersicon esculentum</name>
    <dbReference type="NCBI Taxonomy" id="4081"/>
    <lineage>
        <taxon>Eukaryota</taxon>
        <taxon>Viridiplantae</taxon>
        <taxon>Streptophyta</taxon>
        <taxon>Embryophyta</taxon>
        <taxon>Tracheophyta</taxon>
        <taxon>Spermatophyta</taxon>
        <taxon>Magnoliopsida</taxon>
        <taxon>eudicotyledons</taxon>
        <taxon>Gunneridae</taxon>
        <taxon>Pentapetalae</taxon>
        <taxon>asterids</taxon>
        <taxon>lamiids</taxon>
        <taxon>Solanales</taxon>
        <taxon>Solanaceae</taxon>
        <taxon>Solanoideae</taxon>
        <taxon>Solaneae</taxon>
        <taxon>Solanum</taxon>
        <taxon>Solanum subgen. Lycopersicon</taxon>
    </lineage>
</organism>
<sequence>MSKSEIENVDSTTGRQIEVTDELIKFKTKSLKLVQQILEIHREMWKLKGHIEEMIRHVEALNKYAGDDRVEAFDTPYACGGTRTVDSNVYPKSSK</sequence>
<dbReference type="EnsemblPlants" id="Solyc11g018630.1.1">
    <property type="protein sequence ID" value="Solyc11g018630.1.1.1"/>
    <property type="gene ID" value="Solyc11g018630.1"/>
</dbReference>
<dbReference type="SMR" id="A0A3Q7ITD4"/>
<evidence type="ECO:0000313" key="1">
    <source>
        <dbReference type="EnsemblPlants" id="Solyc11g018630.1.1.1"/>
    </source>
</evidence>
<keyword evidence="2" id="KW-1185">Reference proteome</keyword>
<accession>A0A3Q7ITD4</accession>
<evidence type="ECO:0000313" key="2">
    <source>
        <dbReference type="Proteomes" id="UP000004994"/>
    </source>
</evidence>
<reference evidence="1" key="2">
    <citation type="submission" date="2019-01" db="UniProtKB">
        <authorList>
            <consortium name="EnsemblPlants"/>
        </authorList>
    </citation>
    <scope>IDENTIFICATION</scope>
    <source>
        <strain evidence="1">cv. Heinz 1706</strain>
    </source>
</reference>
<dbReference type="Gramene" id="Solyc11g018630.1.1">
    <property type="protein sequence ID" value="Solyc11g018630.1.1.1"/>
    <property type="gene ID" value="Solyc11g018630.1"/>
</dbReference>
<dbReference type="AlphaFoldDB" id="A0A3Q7ITD4"/>
<dbReference type="InParanoid" id="A0A3Q7ITD4"/>
<protein>
    <submittedName>
        <fullName evidence="1">Uncharacterized protein</fullName>
    </submittedName>
</protein>
<name>A0A3Q7ITD4_SOLLC</name>